<dbReference type="GO" id="GO:0006355">
    <property type="term" value="P:regulation of DNA-templated transcription"/>
    <property type="evidence" value="ECO:0007669"/>
    <property type="project" value="InterPro"/>
</dbReference>
<dbReference type="InterPro" id="IPR038836">
    <property type="entry name" value="MED16"/>
</dbReference>
<feature type="non-terminal residue" evidence="1">
    <location>
        <position position="1"/>
    </location>
</feature>
<name>K7NPP4_PINLA</name>
<accession>K7NPP4</accession>
<gene>
    <name evidence="1" type="ORF">CL3062Contig1_03</name>
</gene>
<dbReference type="PANTHER" id="PTHR35130">
    <property type="entry name" value="MEDIATOR OF RNA POLYMERASE II TRANSCRIPTION SUBUNIT 16"/>
    <property type="match status" value="1"/>
</dbReference>
<dbReference type="EMBL" id="JQ021759">
    <property type="protein sequence ID" value="AEX13166.1"/>
    <property type="molecule type" value="Genomic_DNA"/>
</dbReference>
<organism evidence="1">
    <name type="scientific">Pinus lambertiana</name>
    <name type="common">Sugar pine</name>
    <dbReference type="NCBI Taxonomy" id="3343"/>
    <lineage>
        <taxon>Eukaryota</taxon>
        <taxon>Viridiplantae</taxon>
        <taxon>Streptophyta</taxon>
        <taxon>Embryophyta</taxon>
        <taxon>Tracheophyta</taxon>
        <taxon>Spermatophyta</taxon>
        <taxon>Pinopsida</taxon>
        <taxon>Pinidae</taxon>
        <taxon>Conifers I</taxon>
        <taxon>Pinales</taxon>
        <taxon>Pinaceae</taxon>
        <taxon>Pinus</taxon>
        <taxon>Pinus subgen. Strobus</taxon>
    </lineage>
</organism>
<reference evidence="1" key="1">
    <citation type="submission" date="2011-11" db="EMBL/GenBank/DDBJ databases">
        <title>Nucleotide Diversity and Divergence in the Loblolly Pine Gene Space.</title>
        <authorList>
            <person name="Neale D.B."/>
            <person name="Wegrzyn J.L."/>
            <person name="Lee J.M."/>
            <person name="Eckert A.J."/>
            <person name="Liechty J.D."/>
            <person name="Stevens K.A."/>
            <person name="Langley C.H."/>
        </authorList>
    </citation>
    <scope>NUCLEOTIDE SEQUENCE</scope>
    <source>
        <strain evidence="1">10645</strain>
        <tissue evidence="1">Megagametophyte</tissue>
    </source>
</reference>
<evidence type="ECO:0000313" key="1">
    <source>
        <dbReference type="EMBL" id="AEX13166.1"/>
    </source>
</evidence>
<dbReference type="AlphaFoldDB" id="K7NPP4"/>
<dbReference type="PANTHER" id="PTHR35130:SF1">
    <property type="entry name" value="MEDIATOR OF RNA POLYMERASE II TRANSCRIPTION SUBUNIT 16"/>
    <property type="match status" value="1"/>
</dbReference>
<protein>
    <submittedName>
        <fullName evidence="1">Uncharacterized protein</fullName>
    </submittedName>
</protein>
<dbReference type="GO" id="GO:0016592">
    <property type="term" value="C:mediator complex"/>
    <property type="evidence" value="ECO:0007669"/>
    <property type="project" value="InterPro"/>
</dbReference>
<proteinExistence type="predicted"/>
<sequence>CVRCGRQTSALALPKSSPSANQNNVLELRWIGRWAHGCPMCGGPWVHVV</sequence>